<feature type="transmembrane region" description="Helical" evidence="10">
    <location>
        <begin position="24"/>
        <end position="44"/>
    </location>
</feature>
<keyword evidence="9 10" id="KW-0472">Membrane</keyword>
<evidence type="ECO:0000256" key="3">
    <source>
        <dbReference type="ARBA" id="ARBA00006669"/>
    </source>
</evidence>
<evidence type="ECO:0000256" key="10">
    <source>
        <dbReference type="SAM" id="Phobius"/>
    </source>
</evidence>
<evidence type="ECO:0000256" key="7">
    <source>
        <dbReference type="ARBA" id="ARBA00022692"/>
    </source>
</evidence>
<feature type="transmembrane region" description="Helical" evidence="10">
    <location>
        <begin position="88"/>
        <end position="108"/>
    </location>
</feature>
<comment type="subcellular location">
    <subcellularLocation>
        <location evidence="2">Cell membrane</location>
        <topology evidence="2">Multi-pass membrane protein</topology>
    </subcellularLocation>
</comment>
<dbReference type="RefSeq" id="WP_152576421.1">
    <property type="nucleotide sequence ID" value="NZ_JAATJI010000001.1"/>
</dbReference>
<dbReference type="PANTHER" id="PTHR36122">
    <property type="entry name" value="NICOTINAMIDE RIBOSIDE TRANSPORTER PNUC"/>
    <property type="match status" value="1"/>
</dbReference>
<keyword evidence="5" id="KW-0813">Transport</keyword>
<dbReference type="InterPro" id="IPR006419">
    <property type="entry name" value="NMN_transpt_PnuC"/>
</dbReference>
<comment type="similarity">
    <text evidence="3">Belongs to the nicotinamide ribonucleoside (NR) uptake permease (TC 4.B.1) family.</text>
</comment>
<dbReference type="GO" id="GO:0005886">
    <property type="term" value="C:plasma membrane"/>
    <property type="evidence" value="ECO:0007669"/>
    <property type="project" value="UniProtKB-SubCell"/>
</dbReference>
<name>A0A7C9KJP5_9SPHN</name>
<comment type="function">
    <text evidence="1">Required for nicotinamide riboside transport across the inner membrane.</text>
</comment>
<dbReference type="PANTHER" id="PTHR36122:SF2">
    <property type="entry name" value="NICOTINAMIDE RIBOSIDE TRANSPORTER PNUC"/>
    <property type="match status" value="1"/>
</dbReference>
<dbReference type="EMBL" id="WIOL01000001">
    <property type="protein sequence ID" value="MQT15963.1"/>
    <property type="molecule type" value="Genomic_DNA"/>
</dbReference>
<dbReference type="GO" id="GO:0034257">
    <property type="term" value="F:nicotinamide riboside transmembrane transporter activity"/>
    <property type="evidence" value="ECO:0007669"/>
    <property type="project" value="InterPro"/>
</dbReference>
<keyword evidence="7 10" id="KW-0812">Transmembrane</keyword>
<keyword evidence="12" id="KW-1185">Reference proteome</keyword>
<comment type="caution">
    <text evidence="11">The sequence shown here is derived from an EMBL/GenBank/DDBJ whole genome shotgun (WGS) entry which is preliminary data.</text>
</comment>
<evidence type="ECO:0000256" key="9">
    <source>
        <dbReference type="ARBA" id="ARBA00023136"/>
    </source>
</evidence>
<evidence type="ECO:0000256" key="8">
    <source>
        <dbReference type="ARBA" id="ARBA00022989"/>
    </source>
</evidence>
<proteinExistence type="inferred from homology"/>
<gene>
    <name evidence="11" type="ORF">F3168_01630</name>
</gene>
<sequence>MSPLEATAAALGLVNLVLIARRTIWNYPFGIAMVCLYFVVFWQARLYSAAGLQLFFLASQLYGWWYWRKVTDGSSPVPVRRLATSGRLVALGAGMVITVGLGLVMTRLTDAAAPWWDAGNAGFSMVAQILTDRRHVESWPLWIGINILSVWLYASQGLLATAGLYAVFLCIAAWGWDSWRRVAA</sequence>
<keyword evidence="8 10" id="KW-1133">Transmembrane helix</keyword>
<feature type="transmembrane region" description="Helical" evidence="10">
    <location>
        <begin position="50"/>
        <end position="67"/>
    </location>
</feature>
<dbReference type="Pfam" id="PF04973">
    <property type="entry name" value="NMN_transporter"/>
    <property type="match status" value="1"/>
</dbReference>
<feature type="transmembrane region" description="Helical" evidence="10">
    <location>
        <begin position="150"/>
        <end position="176"/>
    </location>
</feature>
<evidence type="ECO:0000256" key="5">
    <source>
        <dbReference type="ARBA" id="ARBA00022448"/>
    </source>
</evidence>
<dbReference type="OrthoDB" id="9791248at2"/>
<organism evidence="11 12">
    <name type="scientific">Sandarakinorhabdus fusca</name>
    <dbReference type="NCBI Taxonomy" id="1439888"/>
    <lineage>
        <taxon>Bacteria</taxon>
        <taxon>Pseudomonadati</taxon>
        <taxon>Pseudomonadota</taxon>
        <taxon>Alphaproteobacteria</taxon>
        <taxon>Sphingomonadales</taxon>
        <taxon>Sphingosinicellaceae</taxon>
        <taxon>Sandarakinorhabdus</taxon>
    </lineage>
</organism>
<protein>
    <recommendedName>
        <fullName evidence="4">Nicotinamide riboside transporter PnuC</fullName>
    </recommendedName>
</protein>
<evidence type="ECO:0000256" key="2">
    <source>
        <dbReference type="ARBA" id="ARBA00004651"/>
    </source>
</evidence>
<evidence type="ECO:0000313" key="12">
    <source>
        <dbReference type="Proteomes" id="UP000481327"/>
    </source>
</evidence>
<dbReference type="NCBIfam" id="TIGR01528">
    <property type="entry name" value="NMN_trans_PnuC"/>
    <property type="match status" value="1"/>
</dbReference>
<evidence type="ECO:0000256" key="4">
    <source>
        <dbReference type="ARBA" id="ARBA00017522"/>
    </source>
</evidence>
<reference evidence="11 12" key="1">
    <citation type="submission" date="2019-09" db="EMBL/GenBank/DDBJ databases">
        <title>Polymorphobacter sp. isolated from a lake in China.</title>
        <authorList>
            <person name="Liu Z."/>
        </authorList>
    </citation>
    <scope>NUCLEOTIDE SEQUENCE [LARGE SCALE GENOMIC DNA]</scope>
    <source>
        <strain evidence="11 12">D40P</strain>
    </source>
</reference>
<evidence type="ECO:0000256" key="6">
    <source>
        <dbReference type="ARBA" id="ARBA00022475"/>
    </source>
</evidence>
<dbReference type="Proteomes" id="UP000481327">
    <property type="component" value="Unassembled WGS sequence"/>
</dbReference>
<evidence type="ECO:0000313" key="11">
    <source>
        <dbReference type="EMBL" id="MQT15963.1"/>
    </source>
</evidence>
<accession>A0A7C9KJP5</accession>
<dbReference type="AlphaFoldDB" id="A0A7C9KJP5"/>
<evidence type="ECO:0000256" key="1">
    <source>
        <dbReference type="ARBA" id="ARBA00002672"/>
    </source>
</evidence>
<keyword evidence="6" id="KW-1003">Cell membrane</keyword>